<dbReference type="NCBIfam" id="NF002537">
    <property type="entry name" value="PRK02090.1"/>
    <property type="match status" value="1"/>
</dbReference>
<feature type="domain" description="Phosphoadenosine phosphosulphate reductase" evidence="15">
    <location>
        <begin position="37"/>
        <end position="213"/>
    </location>
</feature>
<evidence type="ECO:0000256" key="6">
    <source>
        <dbReference type="ARBA" id="ARBA00023014"/>
    </source>
</evidence>
<feature type="binding site" evidence="14">
    <location>
        <position position="125"/>
    </location>
    <ligand>
        <name>[4Fe-4S] cluster</name>
        <dbReference type="ChEBI" id="CHEBI:49883"/>
    </ligand>
</feature>
<evidence type="ECO:0000256" key="3">
    <source>
        <dbReference type="ARBA" id="ARBA00022723"/>
    </source>
</evidence>
<evidence type="ECO:0000256" key="14">
    <source>
        <dbReference type="HAMAP-Rule" id="MF_00063"/>
    </source>
</evidence>
<evidence type="ECO:0000256" key="7">
    <source>
        <dbReference type="ARBA" id="ARBA00024298"/>
    </source>
</evidence>
<dbReference type="PANTHER" id="PTHR46482">
    <property type="entry name" value="5'-ADENYLYLSULFATE REDUCTASE 3, CHLOROPLASTIC"/>
    <property type="match status" value="1"/>
</dbReference>
<comment type="caution">
    <text evidence="16">The sequence shown here is derived from an EMBL/GenBank/DDBJ whole genome shotgun (WGS) entry which is preliminary data.</text>
</comment>
<evidence type="ECO:0000256" key="10">
    <source>
        <dbReference type="ARBA" id="ARBA00029514"/>
    </source>
</evidence>
<dbReference type="EC" id="1.8.4.10" evidence="9 14"/>
<dbReference type="InterPro" id="IPR011798">
    <property type="entry name" value="APS_reductase"/>
</dbReference>
<dbReference type="GO" id="GO:0019344">
    <property type="term" value="P:cysteine biosynthetic process"/>
    <property type="evidence" value="ECO:0007669"/>
    <property type="project" value="InterPro"/>
</dbReference>
<name>A0A0H1R5P6_9HYPH</name>
<dbReference type="GO" id="GO:0046872">
    <property type="term" value="F:metal ion binding"/>
    <property type="evidence" value="ECO:0007669"/>
    <property type="project" value="UniProtKB-KW"/>
</dbReference>
<keyword evidence="4 14" id="KW-0560">Oxidoreductase</keyword>
<protein>
    <recommendedName>
        <fullName evidence="10 14">Adenosine 5'-phosphosulfate reductase</fullName>
        <shortName evidence="14">APS reductase</shortName>
        <ecNumber evidence="9 14">1.8.4.10</ecNumber>
    </recommendedName>
    <alternativeName>
        <fullName evidence="12 14">5'-adenylylsulfate reductase</fullName>
    </alternativeName>
    <alternativeName>
        <fullName evidence="11 14">Thioredoxin-dependent 5'-adenylylsulfate reductase</fullName>
    </alternativeName>
</protein>
<evidence type="ECO:0000256" key="9">
    <source>
        <dbReference type="ARBA" id="ARBA00024386"/>
    </source>
</evidence>
<dbReference type="Proteomes" id="UP000035489">
    <property type="component" value="Unassembled WGS sequence"/>
</dbReference>
<feature type="active site" description="Nucleophile; cysteine thiosulfonate intermediate" evidence="14">
    <location>
        <position position="235"/>
    </location>
</feature>
<sequence length="254" mass="27804">MDLGSGGSGGEALARALSGSGLPERLALASRSIAGRLVFTTSFGLEDQALTHAIFSAGLDVHIEIVTLDTGRLFPETYDLWEQTEERYQRRINAVSPDRGAVEALVNRQGINGFRHSVKARKACCDIRKVEPLGRALAGAAGWITGLRAEQSAFRAAVPLAVSDEGYGLIKINPLADWSRQDLARYVTDNAVPYNPLHDRGYPSIGCAPCTRAVRLGEPERAGRWWWEQEAKKECGLHLVPTHEPQERPHDQLA</sequence>
<keyword evidence="5 14" id="KW-0408">Iron</keyword>
<evidence type="ECO:0000256" key="2">
    <source>
        <dbReference type="ARBA" id="ARBA00022490"/>
    </source>
</evidence>
<dbReference type="HAMAP" id="MF_00063">
    <property type="entry name" value="CysH"/>
    <property type="match status" value="1"/>
</dbReference>
<keyword evidence="17" id="KW-1185">Reference proteome</keyword>
<evidence type="ECO:0000256" key="4">
    <source>
        <dbReference type="ARBA" id="ARBA00023002"/>
    </source>
</evidence>
<dbReference type="Gene3D" id="3.40.50.620">
    <property type="entry name" value="HUPs"/>
    <property type="match status" value="1"/>
</dbReference>
<dbReference type="CDD" id="cd23945">
    <property type="entry name" value="PAPS_reductase"/>
    <property type="match status" value="1"/>
</dbReference>
<keyword evidence="2 14" id="KW-0963">Cytoplasm</keyword>
<dbReference type="PIRSF" id="PIRSF000857">
    <property type="entry name" value="PAPS_reductase"/>
    <property type="match status" value="1"/>
</dbReference>
<comment type="pathway">
    <text evidence="8 14">Sulfur metabolism; hydrogen sulfide biosynthesis; sulfite from sulfate.</text>
</comment>
<comment type="similarity">
    <text evidence="1 14">Belongs to the PAPS reductase family. CysH subfamily.</text>
</comment>
<comment type="cofactor">
    <cofactor evidence="14">
        <name>[4Fe-4S] cluster</name>
        <dbReference type="ChEBI" id="CHEBI:49883"/>
    </cofactor>
    <text evidence="14">Binds 1 [4Fe-4S] cluster per subunit.</text>
</comment>
<comment type="subcellular location">
    <subcellularLocation>
        <location evidence="14">Cytoplasm</location>
    </subcellularLocation>
</comment>
<dbReference type="GO" id="GO:0070814">
    <property type="term" value="P:hydrogen sulfide biosynthetic process"/>
    <property type="evidence" value="ECO:0007669"/>
    <property type="project" value="UniProtKB-UniRule"/>
</dbReference>
<comment type="function">
    <text evidence="7 14">Catalyzes the formation of sulfite from adenosine 5'-phosphosulfate (APS) using thioredoxin as an electron donor.</text>
</comment>
<evidence type="ECO:0000256" key="1">
    <source>
        <dbReference type="ARBA" id="ARBA00009732"/>
    </source>
</evidence>
<evidence type="ECO:0000256" key="13">
    <source>
        <dbReference type="ARBA" id="ARBA00048441"/>
    </source>
</evidence>
<gene>
    <name evidence="14" type="primary">cysH</name>
    <name evidence="16" type="ORF">AA309_27260</name>
</gene>
<keyword evidence="6 14" id="KW-0411">Iron-sulfur</keyword>
<feature type="binding site" evidence="14">
    <location>
        <position position="207"/>
    </location>
    <ligand>
        <name>[4Fe-4S] cluster</name>
        <dbReference type="ChEBI" id="CHEBI:49883"/>
    </ligand>
</feature>
<dbReference type="STRING" id="1225564.AA309_27260"/>
<organism evidence="16 17">
    <name type="scientific">Microvirga vignae</name>
    <dbReference type="NCBI Taxonomy" id="1225564"/>
    <lineage>
        <taxon>Bacteria</taxon>
        <taxon>Pseudomonadati</taxon>
        <taxon>Pseudomonadota</taxon>
        <taxon>Alphaproteobacteria</taxon>
        <taxon>Hyphomicrobiales</taxon>
        <taxon>Methylobacteriaceae</taxon>
        <taxon>Microvirga</taxon>
    </lineage>
</organism>
<evidence type="ECO:0000313" key="16">
    <source>
        <dbReference type="EMBL" id="KLK90151.1"/>
    </source>
</evidence>
<dbReference type="GO" id="GO:0051539">
    <property type="term" value="F:4 iron, 4 sulfur cluster binding"/>
    <property type="evidence" value="ECO:0007669"/>
    <property type="project" value="UniProtKB-UniRule"/>
</dbReference>
<dbReference type="GO" id="GO:0004604">
    <property type="term" value="F:phosphoadenylyl-sulfate reductase (thioredoxin) activity"/>
    <property type="evidence" value="ECO:0007669"/>
    <property type="project" value="UniProtKB-UniRule"/>
</dbReference>
<reference evidence="16 17" key="1">
    <citation type="submission" date="2015-05" db="EMBL/GenBank/DDBJ databases">
        <title>Draft genome sequence of Microvirga vignae strain BR3299, a novel nitrogen fixing bacteria isolated from Brazil semi-aired region.</title>
        <authorList>
            <person name="Zilli J.E."/>
            <person name="Passos S.R."/>
            <person name="Leite J."/>
            <person name="Baldani J.I."/>
            <person name="Xavier G.R."/>
            <person name="Rumjaneck N.G."/>
            <person name="Simoes-Araujo J.L."/>
        </authorList>
    </citation>
    <scope>NUCLEOTIDE SEQUENCE [LARGE SCALE GENOMIC DNA]</scope>
    <source>
        <strain evidence="16 17">BR3299</strain>
    </source>
</reference>
<feature type="binding site" evidence="14">
    <location>
        <position position="210"/>
    </location>
    <ligand>
        <name>[4Fe-4S] cluster</name>
        <dbReference type="ChEBI" id="CHEBI:49883"/>
    </ligand>
</feature>
<dbReference type="OrthoDB" id="9794018at2"/>
<dbReference type="InterPro" id="IPR004511">
    <property type="entry name" value="PAPS/APS_Rdtase"/>
</dbReference>
<keyword evidence="3 14" id="KW-0479">Metal-binding</keyword>
<accession>A0A0H1R5P6</accession>
<dbReference type="GO" id="GO:0043866">
    <property type="term" value="F:adenylyl-sulfate reductase (thioredoxin) activity"/>
    <property type="evidence" value="ECO:0007669"/>
    <property type="project" value="UniProtKB-EC"/>
</dbReference>
<dbReference type="PANTHER" id="PTHR46482:SF9">
    <property type="entry name" value="5'-ADENYLYLSULFATE REDUCTASE 1, CHLOROPLASTIC"/>
    <property type="match status" value="1"/>
</dbReference>
<dbReference type="NCBIfam" id="TIGR02055">
    <property type="entry name" value="APS_reductase"/>
    <property type="match status" value="1"/>
</dbReference>
<evidence type="ECO:0000259" key="15">
    <source>
        <dbReference type="Pfam" id="PF01507"/>
    </source>
</evidence>
<dbReference type="InterPro" id="IPR014729">
    <property type="entry name" value="Rossmann-like_a/b/a_fold"/>
</dbReference>
<evidence type="ECO:0000313" key="17">
    <source>
        <dbReference type="Proteomes" id="UP000035489"/>
    </source>
</evidence>
<evidence type="ECO:0000256" key="11">
    <source>
        <dbReference type="ARBA" id="ARBA00030894"/>
    </source>
</evidence>
<dbReference type="GO" id="GO:0019379">
    <property type="term" value="P:sulfate assimilation, phosphoadenylyl sulfate reduction by phosphoadenylyl-sulfate reductase (thioredoxin)"/>
    <property type="evidence" value="ECO:0007669"/>
    <property type="project" value="UniProtKB-UniRule"/>
</dbReference>
<dbReference type="SUPFAM" id="SSF52402">
    <property type="entry name" value="Adenine nucleotide alpha hydrolases-like"/>
    <property type="match status" value="1"/>
</dbReference>
<dbReference type="PATRIC" id="fig|1225564.3.peg.7086"/>
<feature type="binding site" evidence="14">
    <location>
        <position position="124"/>
    </location>
    <ligand>
        <name>[4Fe-4S] cluster</name>
        <dbReference type="ChEBI" id="CHEBI:49883"/>
    </ligand>
</feature>
<dbReference type="GO" id="GO:0005737">
    <property type="term" value="C:cytoplasm"/>
    <property type="evidence" value="ECO:0007669"/>
    <property type="project" value="UniProtKB-SubCell"/>
</dbReference>
<dbReference type="Pfam" id="PF01507">
    <property type="entry name" value="PAPS_reduct"/>
    <property type="match status" value="1"/>
</dbReference>
<dbReference type="EMBL" id="LCYG01000094">
    <property type="protein sequence ID" value="KLK90151.1"/>
    <property type="molecule type" value="Genomic_DNA"/>
</dbReference>
<evidence type="ECO:0000256" key="5">
    <source>
        <dbReference type="ARBA" id="ARBA00023004"/>
    </source>
</evidence>
<dbReference type="RefSeq" id="WP_047192174.1">
    <property type="nucleotide sequence ID" value="NZ_LCYG01000094.1"/>
</dbReference>
<dbReference type="NCBIfam" id="TIGR00434">
    <property type="entry name" value="cysH"/>
    <property type="match status" value="1"/>
</dbReference>
<dbReference type="AlphaFoldDB" id="A0A0H1R5P6"/>
<evidence type="ECO:0000256" key="12">
    <source>
        <dbReference type="ARBA" id="ARBA00032041"/>
    </source>
</evidence>
<evidence type="ECO:0000256" key="8">
    <source>
        <dbReference type="ARBA" id="ARBA00024327"/>
    </source>
</evidence>
<dbReference type="InterPro" id="IPR002500">
    <property type="entry name" value="PAPS_reduct_dom"/>
</dbReference>
<proteinExistence type="inferred from homology"/>
<comment type="catalytic activity">
    <reaction evidence="13 14">
        <text>[thioredoxin]-disulfide + sulfite + AMP + 2 H(+) = adenosine 5'-phosphosulfate + [thioredoxin]-dithiol</text>
        <dbReference type="Rhea" id="RHEA:21976"/>
        <dbReference type="Rhea" id="RHEA-COMP:10698"/>
        <dbReference type="Rhea" id="RHEA-COMP:10700"/>
        <dbReference type="ChEBI" id="CHEBI:15378"/>
        <dbReference type="ChEBI" id="CHEBI:17359"/>
        <dbReference type="ChEBI" id="CHEBI:29950"/>
        <dbReference type="ChEBI" id="CHEBI:50058"/>
        <dbReference type="ChEBI" id="CHEBI:58243"/>
        <dbReference type="ChEBI" id="CHEBI:456215"/>
        <dbReference type="EC" id="1.8.4.10"/>
    </reaction>
</comment>